<keyword evidence="1" id="KW-0175">Coiled coil</keyword>
<feature type="compositionally biased region" description="Polar residues" evidence="2">
    <location>
        <begin position="83"/>
        <end position="92"/>
    </location>
</feature>
<gene>
    <name evidence="3" type="ORF">PACLA_8A040173</name>
</gene>
<dbReference type="Proteomes" id="UP001152795">
    <property type="component" value="Unassembled WGS sequence"/>
</dbReference>
<keyword evidence="4" id="KW-1185">Reference proteome</keyword>
<dbReference type="AlphaFoldDB" id="A0A6S7FRG2"/>
<comment type="caution">
    <text evidence="3">The sequence shown here is derived from an EMBL/GenBank/DDBJ whole genome shotgun (WGS) entry which is preliminary data.</text>
</comment>
<feature type="compositionally biased region" description="Polar residues" evidence="2">
    <location>
        <begin position="65"/>
        <end position="75"/>
    </location>
</feature>
<evidence type="ECO:0000256" key="2">
    <source>
        <dbReference type="SAM" id="MobiDB-lite"/>
    </source>
</evidence>
<dbReference type="EMBL" id="CACRXK020000474">
    <property type="protein sequence ID" value="CAB3982168.1"/>
    <property type="molecule type" value="Genomic_DNA"/>
</dbReference>
<feature type="compositionally biased region" description="Basic and acidic residues" evidence="2">
    <location>
        <begin position="136"/>
        <end position="146"/>
    </location>
</feature>
<feature type="coiled-coil region" evidence="1">
    <location>
        <begin position="215"/>
        <end position="249"/>
    </location>
</feature>
<evidence type="ECO:0000313" key="3">
    <source>
        <dbReference type="EMBL" id="CAB3982168.1"/>
    </source>
</evidence>
<proteinExistence type="predicted"/>
<feature type="compositionally biased region" description="Basic and acidic residues" evidence="2">
    <location>
        <begin position="99"/>
        <end position="112"/>
    </location>
</feature>
<accession>A0A6S7FRG2</accession>
<feature type="region of interest" description="Disordered" evidence="2">
    <location>
        <begin position="130"/>
        <end position="155"/>
    </location>
</feature>
<organism evidence="3 4">
    <name type="scientific">Paramuricea clavata</name>
    <name type="common">Red gorgonian</name>
    <name type="synonym">Violescent sea-whip</name>
    <dbReference type="NCBI Taxonomy" id="317549"/>
    <lineage>
        <taxon>Eukaryota</taxon>
        <taxon>Metazoa</taxon>
        <taxon>Cnidaria</taxon>
        <taxon>Anthozoa</taxon>
        <taxon>Octocorallia</taxon>
        <taxon>Malacalcyonacea</taxon>
        <taxon>Plexauridae</taxon>
        <taxon>Paramuricea</taxon>
    </lineage>
</organism>
<reference evidence="3" key="1">
    <citation type="submission" date="2020-04" db="EMBL/GenBank/DDBJ databases">
        <authorList>
            <person name="Alioto T."/>
            <person name="Alioto T."/>
            <person name="Gomez Garrido J."/>
        </authorList>
    </citation>
    <scope>NUCLEOTIDE SEQUENCE</scope>
    <source>
        <strain evidence="3">A484AB</strain>
    </source>
</reference>
<protein>
    <submittedName>
        <fullName evidence="3">Uncharacterized protein</fullName>
    </submittedName>
</protein>
<evidence type="ECO:0000256" key="1">
    <source>
        <dbReference type="SAM" id="Coils"/>
    </source>
</evidence>
<dbReference type="OrthoDB" id="5984407at2759"/>
<evidence type="ECO:0000313" key="4">
    <source>
        <dbReference type="Proteomes" id="UP001152795"/>
    </source>
</evidence>
<feature type="region of interest" description="Disordered" evidence="2">
    <location>
        <begin position="47"/>
        <end position="112"/>
    </location>
</feature>
<sequence>MNTKHTSVGVERSLVNFGSNSRRSYEHTFIPQSWNSFQRLRQHNVNNNNTKNITTRGGANDRTSKFVNQPTPSSKDTIKVSLVTRNDSSQCSKPPHSKAATERKPSSHYSVKNDRHWARTWANHRAHQAVLTRNQSSEKSRERSKSCETQSTHRTLTMNVPRRSLSIRSRNIELDPKAAEVFSRLRSIYVNEEERNRRLQCIRERMNEFQKTSIKKEVNKSIHEFNKKVKEDEQNRKELRRVREKFIETKKQRLRHMHVSRNALEVPAVSRLAYGLPKEGKEFSVPLSSKKTTDEIKNLWRMAFIRKQCIDSFINKVSKMQPELPGVTVKSRLKAPSLTSDFSSRPEHLHVIQPKKDHLEEIEESKRRSEMNSLAKLQTGILDTFESLSSDEDDYEK</sequence>
<name>A0A6S7FRG2_PARCT</name>